<evidence type="ECO:0000313" key="2">
    <source>
        <dbReference type="Proteomes" id="UP001493487"/>
    </source>
</evidence>
<name>A0ABV1L3C2_9BACL</name>
<keyword evidence="2" id="KW-1185">Reference proteome</keyword>
<dbReference type="Proteomes" id="UP001493487">
    <property type="component" value="Unassembled WGS sequence"/>
</dbReference>
<gene>
    <name evidence="1" type="ORF">QJS35_30645</name>
</gene>
<reference evidence="1 2" key="1">
    <citation type="journal article" date="2023" name="Genome Announc.">
        <title>Pan-Genome Analyses of the Genus Cohnella and Proposal of the Novel Species Cohnella silvisoli sp. nov., Isolated from Forest Soil.</title>
        <authorList>
            <person name="Wang C."/>
            <person name="Mao L."/>
            <person name="Bao G."/>
            <person name="Zhu H."/>
        </authorList>
    </citation>
    <scope>NUCLEOTIDE SEQUENCE [LARGE SCALE GENOMIC DNA]</scope>
    <source>
        <strain evidence="1 2">NL03-T5-1</strain>
    </source>
</reference>
<protein>
    <recommendedName>
        <fullName evidence="3">RNA polymerase alpha subunit C-terminal domain-containing protein</fullName>
    </recommendedName>
</protein>
<comment type="caution">
    <text evidence="1">The sequence shown here is derived from an EMBL/GenBank/DDBJ whole genome shotgun (WGS) entry which is preliminary data.</text>
</comment>
<sequence length="208" mass="23932">MAHSLDSKPTLQSIYQFPSEFLQLDASCLKSVALELDYKPNPTRVMNLLSRCKCSTLGDVMALNWDSLSDIKGLGPGGESMLLDLLDRITEDPEAFRNRYSTEISIATLPIKYWLKINFKARRFTLHKDSCTKASLATSRVRFKSGIEHDYVFDGCWIGFPSIEIAVDFHSKYHKREEFTLCRVCFNKEVRDLFKHRGHNESPQYPLN</sequence>
<dbReference type="EMBL" id="JASKHM010000024">
    <property type="protein sequence ID" value="MEQ4486745.1"/>
    <property type="molecule type" value="Genomic_DNA"/>
</dbReference>
<accession>A0ABV1L3C2</accession>
<organism evidence="1 2">
    <name type="scientific">Cohnella silvisoli</name>
    <dbReference type="NCBI Taxonomy" id="2873699"/>
    <lineage>
        <taxon>Bacteria</taxon>
        <taxon>Bacillati</taxon>
        <taxon>Bacillota</taxon>
        <taxon>Bacilli</taxon>
        <taxon>Bacillales</taxon>
        <taxon>Paenibacillaceae</taxon>
        <taxon>Cohnella</taxon>
    </lineage>
</organism>
<dbReference type="RefSeq" id="WP_232189826.1">
    <property type="nucleotide sequence ID" value="NZ_JAIOAP010000023.1"/>
</dbReference>
<evidence type="ECO:0000313" key="1">
    <source>
        <dbReference type="EMBL" id="MEQ4486745.1"/>
    </source>
</evidence>
<evidence type="ECO:0008006" key="3">
    <source>
        <dbReference type="Google" id="ProtNLM"/>
    </source>
</evidence>
<proteinExistence type="predicted"/>
<dbReference type="SUPFAM" id="SSF47789">
    <property type="entry name" value="C-terminal domain of RNA polymerase alpha subunit"/>
    <property type="match status" value="1"/>
</dbReference>